<protein>
    <recommendedName>
        <fullName evidence="3">XRE family transcriptional regulator</fullName>
    </recommendedName>
</protein>
<dbReference type="Proteomes" id="UP001597183">
    <property type="component" value="Unassembled WGS sequence"/>
</dbReference>
<comment type="caution">
    <text evidence="1">The sequence shown here is derived from an EMBL/GenBank/DDBJ whole genome shotgun (WGS) entry which is preliminary data.</text>
</comment>
<name>A0ABW4A335_9ACTN</name>
<evidence type="ECO:0008006" key="3">
    <source>
        <dbReference type="Google" id="ProtNLM"/>
    </source>
</evidence>
<keyword evidence="2" id="KW-1185">Reference proteome</keyword>
<dbReference type="EMBL" id="JBHTMK010000005">
    <property type="protein sequence ID" value="MFD1364573.1"/>
    <property type="molecule type" value="Genomic_DNA"/>
</dbReference>
<dbReference type="RefSeq" id="WP_317791590.1">
    <property type="nucleotide sequence ID" value="NZ_AP028461.1"/>
</dbReference>
<proteinExistence type="predicted"/>
<gene>
    <name evidence="1" type="ORF">ACFQ5G_04350</name>
</gene>
<reference evidence="2" key="1">
    <citation type="journal article" date="2019" name="Int. J. Syst. Evol. Microbiol.">
        <title>The Global Catalogue of Microorganisms (GCM) 10K type strain sequencing project: providing services to taxonomists for standard genome sequencing and annotation.</title>
        <authorList>
            <consortium name="The Broad Institute Genomics Platform"/>
            <consortium name="The Broad Institute Genome Sequencing Center for Infectious Disease"/>
            <person name="Wu L."/>
            <person name="Ma J."/>
        </authorList>
    </citation>
    <scope>NUCLEOTIDE SEQUENCE [LARGE SCALE GENOMIC DNA]</scope>
    <source>
        <strain evidence="2">CCM 7526</strain>
    </source>
</reference>
<accession>A0ABW4A335</accession>
<organism evidence="1 2">
    <name type="scientific">Actinoplanes sichuanensis</name>
    <dbReference type="NCBI Taxonomy" id="512349"/>
    <lineage>
        <taxon>Bacteria</taxon>
        <taxon>Bacillati</taxon>
        <taxon>Actinomycetota</taxon>
        <taxon>Actinomycetes</taxon>
        <taxon>Micromonosporales</taxon>
        <taxon>Micromonosporaceae</taxon>
        <taxon>Actinoplanes</taxon>
    </lineage>
</organism>
<evidence type="ECO:0000313" key="2">
    <source>
        <dbReference type="Proteomes" id="UP001597183"/>
    </source>
</evidence>
<evidence type="ECO:0000313" key="1">
    <source>
        <dbReference type="EMBL" id="MFD1364573.1"/>
    </source>
</evidence>
<sequence length="425" mass="45950">MARTDPQRNERFRVARARLRLTRQEVADAANQYLTPRHSLNDNDIGKIERGVVTWPGSERRAALKKVLGAATDADLGFVNSRATFTGSAVAAQRIEHLARSADSLLAARFDEIGVPEGTDPLAAFAAGGPVSGPWLVLLDNLASIAENLGWNAVRPLAAKQMQSLEALRRQDSALAEPLAVADARWSEFMSWICANNGVPGDDWLRRARHRAEAAGNAVVTAYVLMRQSQQALDAADPTSAVALSRKALRYGPLPTRTQALCLTRLAEGLALAGNESGLEALEIAHHNVKAASTSPEDHISRHCDTRYIDGIRARCHYLLGNHHEATALLTDVLADEQPAGSIDRGIWYAYFAETQAPRHPEKSAEAGLKALALSRAADSARVTQALLTVAVTLRAHRGLDLVDRFLQQHSAAVAAQLSVSESWT</sequence>